<dbReference type="SUPFAM" id="SSF51011">
    <property type="entry name" value="Glycosyl hydrolase domain"/>
    <property type="match status" value="1"/>
</dbReference>
<dbReference type="SMART" id="SM01029">
    <property type="entry name" value="BetaGal_dom2"/>
    <property type="match status" value="1"/>
</dbReference>
<dbReference type="InterPro" id="IPR008979">
    <property type="entry name" value="Galactose-bd-like_sf"/>
</dbReference>
<accession>A0A8E2EWH9</accession>
<comment type="catalytic activity">
    <reaction evidence="1">
        <text>Hydrolysis of terminal non-reducing beta-D-galactose residues in beta-D-galactosides.</text>
        <dbReference type="EC" id="3.2.1.23"/>
    </reaction>
</comment>
<evidence type="ECO:0000259" key="10">
    <source>
        <dbReference type="SMART" id="SM01029"/>
    </source>
</evidence>
<evidence type="ECO:0000256" key="1">
    <source>
        <dbReference type="ARBA" id="ARBA00001412"/>
    </source>
</evidence>
<dbReference type="Proteomes" id="UP000250140">
    <property type="component" value="Unassembled WGS sequence"/>
</dbReference>
<dbReference type="AlphaFoldDB" id="A0A8E2EWH9"/>
<feature type="signal peptide" evidence="9">
    <location>
        <begin position="1"/>
        <end position="25"/>
    </location>
</feature>
<gene>
    <name evidence="11" type="ORF">AOQ84DRAFT_390334</name>
</gene>
<keyword evidence="4 9" id="KW-0732">Signal</keyword>
<sequence>MKLANSSVWMRLALSFLALLAAVSAAAPQNSLTTQWPLHDDGLNEIVQWDHYSFLVNGKRIFIFAGEMHYWRIPVPDMWEDILQKIKAAGCNAFTFYGHWGYHAPNQNTVDFTNGAHDFTRLFELAHEIGLYVFVRPGPYINAEANAGGFPLWLTTGDYGSLRNNDSRYTAAWQPYASEFAKITSKYQITSGQNALAYQMENEYGQQWIGNPAKKVPNDTAIDYMELLEASARSNGINIPLTHNNPNMNSKSWSKDFSNAGGNVDVYGLDSYPACWSCNLAECTSINGPYIAFGVQEYYDHFQLVAPTQPEFMPEFQGGSYNPWGGPKGGCLENTNEDFANLYYRHNVAERVTAMSLYMLYGGTSWGWFAAPVVATSYDYSAPISESRSIGAKYYETKILALFLRVAEDLRVADRIGNSTNYTNNTAILTTELRNPDTNAGFYVTIHQNSSVDTAESFKIGVNTSMGALTIPQKVGSILLNGHQSKIIVTDFTFGARTLTYSTAEVLTYAILDGVPTLVLWLPSGESGEFHLKYGKKGSLLLCRGCSGTDFHPDSTGLLVTFTQKQGMTVMQIDDVRVIIVDRISAYKLWAPALSADPFAPVNETVLVQGPYLVRSATYQNADQIVELTGDSDNATHIEVFAAKSIETISWNGKYLTTTKTSYGSLQAQIPGPDTKTILLPSLNSWKVHDSLPERFASYNDSGPAWVDADHMSTMSPYPPATLPVLYVDEYGFHNGVHLWRGYFTGPATAVFLNVQGGTAFDWSAWLNGEFIGSFLGSSNLEAGNLTLSFSNATVKSGENVLLVIQDNSGHDETTGALNPRGIINATLLGGGKFSSWKVAGTAGGDSNPIDPMRGALAEGGLSGERLGWHLPGYDDSSWNTSLPSTGFSGAGVKFYRTVVPLSIPAGRDVSIAFVLSSPGSQKLRAQLFVNGYQYGRFNPWIGNQVEFPVPPGILDYSGENTIALAVWSQSEEGGQIGVEWKIEYVTETSYDFLFDGSYLRPSWDKRRLAYA</sequence>
<dbReference type="Gene3D" id="2.102.20.10">
    <property type="entry name" value="Beta-galactosidase, domain 2"/>
    <property type="match status" value="1"/>
</dbReference>
<keyword evidence="5 11" id="KW-0378">Hydrolase</keyword>
<dbReference type="InterPro" id="IPR036833">
    <property type="entry name" value="BetaGal_dom3_sf"/>
</dbReference>
<evidence type="ECO:0000256" key="6">
    <source>
        <dbReference type="ARBA" id="ARBA00023180"/>
    </source>
</evidence>
<dbReference type="FunFam" id="2.102.20.10:FF:000001">
    <property type="entry name" value="Beta-galactosidase A"/>
    <property type="match status" value="1"/>
</dbReference>
<proteinExistence type="inferred from homology"/>
<dbReference type="Pfam" id="PF13363">
    <property type="entry name" value="BetaGal_dom3"/>
    <property type="match status" value="1"/>
</dbReference>
<dbReference type="OrthoDB" id="1657402at2759"/>
<dbReference type="Pfam" id="PF01301">
    <property type="entry name" value="Glyco_hydro_35"/>
    <property type="match status" value="1"/>
</dbReference>
<dbReference type="InterPro" id="IPR031330">
    <property type="entry name" value="Gly_Hdrlase_35_cat"/>
</dbReference>
<evidence type="ECO:0000256" key="4">
    <source>
        <dbReference type="ARBA" id="ARBA00022729"/>
    </source>
</evidence>
<keyword evidence="12" id="KW-1185">Reference proteome</keyword>
<evidence type="ECO:0000256" key="8">
    <source>
        <dbReference type="RuleBase" id="RU003679"/>
    </source>
</evidence>
<dbReference type="Gene3D" id="2.60.390.10">
    <property type="entry name" value="Beta-galactosidase, domain 3"/>
    <property type="match status" value="1"/>
</dbReference>
<comment type="similarity">
    <text evidence="2 8">Belongs to the glycosyl hydrolase 35 family.</text>
</comment>
<dbReference type="InterPro" id="IPR018954">
    <property type="entry name" value="Betagal_dom2"/>
</dbReference>
<dbReference type="Pfam" id="PF13364">
    <property type="entry name" value="BetaGal_ABD2"/>
    <property type="match status" value="2"/>
</dbReference>
<dbReference type="Pfam" id="PF10435">
    <property type="entry name" value="BetaGal_dom2"/>
    <property type="match status" value="1"/>
</dbReference>
<dbReference type="InterPro" id="IPR001944">
    <property type="entry name" value="Glycoside_Hdrlase_35"/>
</dbReference>
<reference evidence="11 12" key="1">
    <citation type="journal article" date="2016" name="Nat. Commun.">
        <title>Ectomycorrhizal ecology is imprinted in the genome of the dominant symbiotic fungus Cenococcum geophilum.</title>
        <authorList>
            <consortium name="DOE Joint Genome Institute"/>
            <person name="Peter M."/>
            <person name="Kohler A."/>
            <person name="Ohm R.A."/>
            <person name="Kuo A."/>
            <person name="Krutzmann J."/>
            <person name="Morin E."/>
            <person name="Arend M."/>
            <person name="Barry K.W."/>
            <person name="Binder M."/>
            <person name="Choi C."/>
            <person name="Clum A."/>
            <person name="Copeland A."/>
            <person name="Grisel N."/>
            <person name="Haridas S."/>
            <person name="Kipfer T."/>
            <person name="LaButti K."/>
            <person name="Lindquist E."/>
            <person name="Lipzen A."/>
            <person name="Maire R."/>
            <person name="Meier B."/>
            <person name="Mihaltcheva S."/>
            <person name="Molinier V."/>
            <person name="Murat C."/>
            <person name="Poggeler S."/>
            <person name="Quandt C.A."/>
            <person name="Sperisen C."/>
            <person name="Tritt A."/>
            <person name="Tisserant E."/>
            <person name="Crous P.W."/>
            <person name="Henrissat B."/>
            <person name="Nehls U."/>
            <person name="Egli S."/>
            <person name="Spatafora J.W."/>
            <person name="Grigoriev I.V."/>
            <person name="Martin F.M."/>
        </authorList>
    </citation>
    <scope>NUCLEOTIDE SEQUENCE [LARGE SCALE GENOMIC DNA]</scope>
    <source>
        <strain evidence="11 12">CBS 207.34</strain>
    </source>
</reference>
<evidence type="ECO:0000256" key="7">
    <source>
        <dbReference type="ARBA" id="ARBA00023295"/>
    </source>
</evidence>
<dbReference type="InterPro" id="IPR025972">
    <property type="entry name" value="BetaGal_dom3"/>
</dbReference>
<protein>
    <recommendedName>
        <fullName evidence="3">beta-galactosidase</fullName>
        <ecNumber evidence="3">3.2.1.23</ecNumber>
    </recommendedName>
</protein>
<dbReference type="PRINTS" id="PR00742">
    <property type="entry name" value="GLHYDRLASE35"/>
</dbReference>
<dbReference type="PANTHER" id="PTHR23421">
    <property type="entry name" value="BETA-GALACTOSIDASE RELATED"/>
    <property type="match status" value="1"/>
</dbReference>
<feature type="domain" description="Beta-galactosidase" evidence="10">
    <location>
        <begin position="409"/>
        <end position="589"/>
    </location>
</feature>
<dbReference type="InterPro" id="IPR025300">
    <property type="entry name" value="BetaGal_jelly_roll_dom"/>
</dbReference>
<evidence type="ECO:0000256" key="5">
    <source>
        <dbReference type="ARBA" id="ARBA00022801"/>
    </source>
</evidence>
<keyword evidence="7" id="KW-0326">Glycosidase</keyword>
<dbReference type="GO" id="GO:0004565">
    <property type="term" value="F:beta-galactosidase activity"/>
    <property type="evidence" value="ECO:0007669"/>
    <property type="project" value="UniProtKB-EC"/>
</dbReference>
<keyword evidence="6" id="KW-0325">Glycoprotein</keyword>
<dbReference type="SUPFAM" id="SSF51445">
    <property type="entry name" value="(Trans)glycosidases"/>
    <property type="match status" value="1"/>
</dbReference>
<dbReference type="SUPFAM" id="SSF117100">
    <property type="entry name" value="Beta-galactosidase LacA, domain 3"/>
    <property type="match status" value="1"/>
</dbReference>
<dbReference type="Gene3D" id="2.60.120.260">
    <property type="entry name" value="Galactose-binding domain-like"/>
    <property type="match status" value="2"/>
</dbReference>
<name>A0A8E2EWH9_9PEZI</name>
<dbReference type="EMBL" id="KV750108">
    <property type="protein sequence ID" value="OCL06222.1"/>
    <property type="molecule type" value="Genomic_DNA"/>
</dbReference>
<evidence type="ECO:0000256" key="3">
    <source>
        <dbReference type="ARBA" id="ARBA00012756"/>
    </source>
</evidence>
<dbReference type="SUPFAM" id="SSF49785">
    <property type="entry name" value="Galactose-binding domain-like"/>
    <property type="match status" value="2"/>
</dbReference>
<evidence type="ECO:0000256" key="9">
    <source>
        <dbReference type="SAM" id="SignalP"/>
    </source>
</evidence>
<dbReference type="GO" id="GO:0005975">
    <property type="term" value="P:carbohydrate metabolic process"/>
    <property type="evidence" value="ECO:0007669"/>
    <property type="project" value="InterPro"/>
</dbReference>
<dbReference type="EC" id="3.2.1.23" evidence="3"/>
<dbReference type="FunFam" id="3.20.20.80:FF:000040">
    <property type="entry name" value="Beta-galactosidase A"/>
    <property type="match status" value="1"/>
</dbReference>
<organism evidence="11 12">
    <name type="scientific">Glonium stellatum</name>
    <dbReference type="NCBI Taxonomy" id="574774"/>
    <lineage>
        <taxon>Eukaryota</taxon>
        <taxon>Fungi</taxon>
        <taxon>Dikarya</taxon>
        <taxon>Ascomycota</taxon>
        <taxon>Pezizomycotina</taxon>
        <taxon>Dothideomycetes</taxon>
        <taxon>Pleosporomycetidae</taxon>
        <taxon>Gloniales</taxon>
        <taxon>Gloniaceae</taxon>
        <taxon>Glonium</taxon>
    </lineage>
</organism>
<evidence type="ECO:0000313" key="12">
    <source>
        <dbReference type="Proteomes" id="UP000250140"/>
    </source>
</evidence>
<evidence type="ECO:0000313" key="11">
    <source>
        <dbReference type="EMBL" id="OCL06222.1"/>
    </source>
</evidence>
<feature type="chain" id="PRO_5034976299" description="beta-galactosidase" evidence="9">
    <location>
        <begin position="26"/>
        <end position="1012"/>
    </location>
</feature>
<dbReference type="InterPro" id="IPR017853">
    <property type="entry name" value="GH"/>
</dbReference>
<dbReference type="Gene3D" id="3.20.20.80">
    <property type="entry name" value="Glycosidases"/>
    <property type="match status" value="1"/>
</dbReference>
<evidence type="ECO:0000256" key="2">
    <source>
        <dbReference type="ARBA" id="ARBA00009809"/>
    </source>
</evidence>
<dbReference type="InterPro" id="IPR037110">
    <property type="entry name" value="Betagal_dom2_sf"/>
</dbReference>